<dbReference type="AlphaFoldDB" id="A0A7W8ZLV0"/>
<evidence type="ECO:0000313" key="2">
    <source>
        <dbReference type="Proteomes" id="UP000537204"/>
    </source>
</evidence>
<protein>
    <submittedName>
        <fullName evidence="1">Uncharacterized protein</fullName>
    </submittedName>
</protein>
<comment type="caution">
    <text evidence="1">The sequence shown here is derived from an EMBL/GenBank/DDBJ whole genome shotgun (WGS) entry which is preliminary data.</text>
</comment>
<dbReference type="Proteomes" id="UP000537204">
    <property type="component" value="Unassembled WGS sequence"/>
</dbReference>
<gene>
    <name evidence="1" type="ORF">HDE68_002295</name>
</gene>
<accession>A0A7W8ZLV0</accession>
<dbReference type="Pfam" id="PF22014">
    <property type="entry name" value="DUF6932"/>
    <property type="match status" value="1"/>
</dbReference>
<reference evidence="1 2" key="1">
    <citation type="submission" date="2020-08" db="EMBL/GenBank/DDBJ databases">
        <title>Genomic Encyclopedia of Type Strains, Phase IV (KMG-V): Genome sequencing to study the core and pangenomes of soil and plant-associated prokaryotes.</title>
        <authorList>
            <person name="Whitman W."/>
        </authorList>
    </citation>
    <scope>NUCLEOTIDE SEQUENCE [LARGE SCALE GENOMIC DNA]</scope>
    <source>
        <strain evidence="1 2">S3M1</strain>
    </source>
</reference>
<name>A0A7W8ZLV0_9SPHI</name>
<evidence type="ECO:0000313" key="1">
    <source>
        <dbReference type="EMBL" id="MBB5636394.1"/>
    </source>
</evidence>
<proteinExistence type="predicted"/>
<sequence>MLVFNHHGHLIPNTNIKSNLLEFQVEFVDKINTPRRYELFAKYNHYSSSLKAVLNELPLLQWIDGSFVTKKAAPGDIDLVTFIDDRSVNLLGGAIEQFKYPFSMEIYGVDAYLVKTYRREDKKYPLYIGDSMYWMNSFDKTQSGRNGKKLPKGFLEIIY</sequence>
<dbReference type="InterPro" id="IPR053860">
    <property type="entry name" value="DUF6932"/>
</dbReference>
<dbReference type="EMBL" id="JACHCE010000003">
    <property type="protein sequence ID" value="MBB5636394.1"/>
    <property type="molecule type" value="Genomic_DNA"/>
</dbReference>
<organism evidence="1 2">
    <name type="scientific">Pedobacter cryoconitis</name>
    <dbReference type="NCBI Taxonomy" id="188932"/>
    <lineage>
        <taxon>Bacteria</taxon>
        <taxon>Pseudomonadati</taxon>
        <taxon>Bacteroidota</taxon>
        <taxon>Sphingobacteriia</taxon>
        <taxon>Sphingobacteriales</taxon>
        <taxon>Sphingobacteriaceae</taxon>
        <taxon>Pedobacter</taxon>
    </lineage>
</organism>
<dbReference type="RefSeq" id="WP_183881924.1">
    <property type="nucleotide sequence ID" value="NZ_JACHCE010000003.1"/>
</dbReference>